<proteinExistence type="inferred from homology"/>
<comment type="similarity">
    <text evidence="1">Belongs to the plant acyltransferase family.</text>
</comment>
<evidence type="ECO:0000313" key="4">
    <source>
        <dbReference type="EMBL" id="KAJ9566848.1"/>
    </source>
</evidence>
<keyword evidence="2" id="KW-0808">Transferase</keyword>
<reference evidence="4" key="1">
    <citation type="submission" date="2023-03" db="EMBL/GenBank/DDBJ databases">
        <title>Chromosome-scale reference genome and RAD-based genetic map of yellow starthistle (Centaurea solstitialis) reveal putative structural variation and QTLs associated with invader traits.</title>
        <authorList>
            <person name="Reatini B."/>
            <person name="Cang F.A."/>
            <person name="Jiang Q."/>
            <person name="Mckibben M.T.W."/>
            <person name="Barker M.S."/>
            <person name="Rieseberg L.H."/>
            <person name="Dlugosch K.M."/>
        </authorList>
    </citation>
    <scope>NUCLEOTIDE SEQUENCE</scope>
    <source>
        <strain evidence="4">CAN-66</strain>
        <tissue evidence="4">Leaf</tissue>
    </source>
</reference>
<evidence type="ECO:0000256" key="3">
    <source>
        <dbReference type="ARBA" id="ARBA00023315"/>
    </source>
</evidence>
<dbReference type="InterPro" id="IPR023213">
    <property type="entry name" value="CAT-like_dom_sf"/>
</dbReference>
<dbReference type="AlphaFoldDB" id="A0AA38TTL8"/>
<dbReference type="EMBL" id="JARYMX010000001">
    <property type="protein sequence ID" value="KAJ9566848.1"/>
    <property type="molecule type" value="Genomic_DNA"/>
</dbReference>
<dbReference type="GO" id="GO:0016746">
    <property type="term" value="F:acyltransferase activity"/>
    <property type="evidence" value="ECO:0007669"/>
    <property type="project" value="UniProtKB-KW"/>
</dbReference>
<evidence type="ECO:0000313" key="5">
    <source>
        <dbReference type="Proteomes" id="UP001172457"/>
    </source>
</evidence>
<evidence type="ECO:0000256" key="2">
    <source>
        <dbReference type="ARBA" id="ARBA00022679"/>
    </source>
</evidence>
<protein>
    <recommendedName>
        <fullName evidence="6">Transferase, Chloramphenicol acetyltransferase-like domain protein</fullName>
    </recommendedName>
</protein>
<dbReference type="Pfam" id="PF02458">
    <property type="entry name" value="Transferase"/>
    <property type="match status" value="1"/>
</dbReference>
<evidence type="ECO:0008006" key="6">
    <source>
        <dbReference type="Google" id="ProtNLM"/>
    </source>
</evidence>
<dbReference type="Gene3D" id="3.30.559.10">
    <property type="entry name" value="Chloramphenicol acetyltransferase-like domain"/>
    <property type="match status" value="2"/>
</dbReference>
<keyword evidence="5" id="KW-1185">Reference proteome</keyword>
<sequence length="500" mass="56368">MGYESKLTKLPSYQMRSLPLFSIHQYSTSTIPQSSYRSIKSDQHESTNNKKMDLEIISRETIKPSFPTPHRLRTFNFSMIDQIIYDCYTPLVLFLPNNNKATVNDVVTKRSKRLKETLSEILTRFYPVAGEVKDNFHIECNDKGVHFVIARVNQTLEDFLVHPDDQKVRELIPDNFGTLQSSIRNYLAGIQVNIFNCGGIGLCTSLSHKIFDGHTYFMFMKEWAAAVRGSPQTFSPNFMASEVFPNNPSLKYSMPSKLRTTKSLCTKRFLFDSKALDLLKAQLVTSITTSTSLPRHGPTRMEATTTLIWMVAAKAAFTIRPSSPQSPHVLLSIVNLRKRSSPPFPSECIGNLIVHAAGFCFPESQPDLTTLMGQIRKSIAEINSDSTESMRGEKGQEVLSGMLKTLKDMIDGMPEGDCLIATSLLNNGIYEIDFGWGKPMWFYVMNPEFCRFVALNDTIKGGGVEATVTLSFDEMEIFEHDPVILKYATINPSPLQYLHD</sequence>
<organism evidence="4 5">
    <name type="scientific">Centaurea solstitialis</name>
    <name type="common">yellow star-thistle</name>
    <dbReference type="NCBI Taxonomy" id="347529"/>
    <lineage>
        <taxon>Eukaryota</taxon>
        <taxon>Viridiplantae</taxon>
        <taxon>Streptophyta</taxon>
        <taxon>Embryophyta</taxon>
        <taxon>Tracheophyta</taxon>
        <taxon>Spermatophyta</taxon>
        <taxon>Magnoliopsida</taxon>
        <taxon>eudicotyledons</taxon>
        <taxon>Gunneridae</taxon>
        <taxon>Pentapetalae</taxon>
        <taxon>asterids</taxon>
        <taxon>campanulids</taxon>
        <taxon>Asterales</taxon>
        <taxon>Asteraceae</taxon>
        <taxon>Carduoideae</taxon>
        <taxon>Cardueae</taxon>
        <taxon>Centaureinae</taxon>
        <taxon>Centaurea</taxon>
    </lineage>
</organism>
<name>A0AA38TTL8_9ASTR</name>
<dbReference type="PANTHER" id="PTHR31623:SF55">
    <property type="entry name" value="VINORINE SYNTHASE"/>
    <property type="match status" value="1"/>
</dbReference>
<gene>
    <name evidence="4" type="ORF">OSB04_002814</name>
</gene>
<dbReference type="Proteomes" id="UP001172457">
    <property type="component" value="Chromosome 1"/>
</dbReference>
<keyword evidence="3" id="KW-0012">Acyltransferase</keyword>
<evidence type="ECO:0000256" key="1">
    <source>
        <dbReference type="ARBA" id="ARBA00009861"/>
    </source>
</evidence>
<accession>A0AA38TTL8</accession>
<dbReference type="PANTHER" id="PTHR31623">
    <property type="entry name" value="F21J9.9"/>
    <property type="match status" value="1"/>
</dbReference>
<comment type="caution">
    <text evidence="4">The sequence shown here is derived from an EMBL/GenBank/DDBJ whole genome shotgun (WGS) entry which is preliminary data.</text>
</comment>